<evidence type="ECO:0000313" key="2">
    <source>
        <dbReference type="EMBL" id="CAD8361322.1"/>
    </source>
</evidence>
<proteinExistence type="predicted"/>
<dbReference type="EMBL" id="HBEG01025174">
    <property type="protein sequence ID" value="CAD8361322.1"/>
    <property type="molecule type" value="Transcribed_RNA"/>
</dbReference>
<dbReference type="PANTHER" id="PTHR34203:SF13">
    <property type="entry name" value="EXPRESSED PROTEIN"/>
    <property type="match status" value="1"/>
</dbReference>
<gene>
    <name evidence="2" type="ORF">PBAH0796_LOCUS15319</name>
</gene>
<feature type="domain" description="Methyltransferase FkbM" evidence="1">
    <location>
        <begin position="68"/>
        <end position="226"/>
    </location>
</feature>
<dbReference type="PANTHER" id="PTHR34203">
    <property type="entry name" value="METHYLTRANSFERASE, FKBM FAMILY PROTEIN"/>
    <property type="match status" value="1"/>
</dbReference>
<dbReference type="Pfam" id="PF05050">
    <property type="entry name" value="Methyltransf_21"/>
    <property type="match status" value="1"/>
</dbReference>
<protein>
    <recommendedName>
        <fullName evidence="1">Methyltransferase FkbM domain-containing protein</fullName>
    </recommendedName>
</protein>
<organism evidence="2">
    <name type="scientific">Pyrodinium bahamense</name>
    <dbReference type="NCBI Taxonomy" id="73915"/>
    <lineage>
        <taxon>Eukaryota</taxon>
        <taxon>Sar</taxon>
        <taxon>Alveolata</taxon>
        <taxon>Dinophyceae</taxon>
        <taxon>Gonyaulacales</taxon>
        <taxon>Pyrocystaceae</taxon>
        <taxon>Pyrodinium</taxon>
    </lineage>
</organism>
<name>A0A7S0AEY7_9DINO</name>
<dbReference type="Gene3D" id="3.40.50.150">
    <property type="entry name" value="Vaccinia Virus protein VP39"/>
    <property type="match status" value="1"/>
</dbReference>
<dbReference type="InterPro" id="IPR029063">
    <property type="entry name" value="SAM-dependent_MTases_sf"/>
</dbReference>
<dbReference type="NCBIfam" id="TIGR01444">
    <property type="entry name" value="fkbM_fam"/>
    <property type="match status" value="1"/>
</dbReference>
<dbReference type="InterPro" id="IPR006342">
    <property type="entry name" value="FkbM_mtfrase"/>
</dbReference>
<reference evidence="2" key="1">
    <citation type="submission" date="2021-01" db="EMBL/GenBank/DDBJ databases">
        <authorList>
            <person name="Corre E."/>
            <person name="Pelletier E."/>
            <person name="Niang G."/>
            <person name="Scheremetjew M."/>
            <person name="Finn R."/>
            <person name="Kale V."/>
            <person name="Holt S."/>
            <person name="Cochrane G."/>
            <person name="Meng A."/>
            <person name="Brown T."/>
            <person name="Cohen L."/>
        </authorList>
    </citation>
    <scope>NUCLEOTIDE SEQUENCE</scope>
    <source>
        <strain evidence="2">Pbaha01</strain>
    </source>
</reference>
<dbReference type="InterPro" id="IPR052514">
    <property type="entry name" value="SAM-dependent_MTase"/>
</dbReference>
<accession>A0A7S0AEY7</accession>
<dbReference type="AlphaFoldDB" id="A0A7S0AEY7"/>
<sequence length="270" mass="30539">MGTGSRKVGQAAGPGVLLRHGALKAKAKNTQEANRFKWVVKDQKYFRRRATPGGGPPFVIEPGERWLDIGANVGFFALCALSHGARSVTCIEAEKENVARLKTNLRLNGYRGRRAHIVRAVVRGKRGSSSALLLSRKTTRHSILSVPEANHDGRTQKVPTVTTLRRLLSQWPCDAVKLNIEGAEREVLLSMHSTSWGPSIKKMVFEYSFDVFPRRQEYDDLLEHLRATDWQVFPEGVPSWFAGRRATWDRRRTLGNDARQIWAFRLSRKP</sequence>
<evidence type="ECO:0000259" key="1">
    <source>
        <dbReference type="Pfam" id="PF05050"/>
    </source>
</evidence>
<dbReference type="SUPFAM" id="SSF53335">
    <property type="entry name" value="S-adenosyl-L-methionine-dependent methyltransferases"/>
    <property type="match status" value="1"/>
</dbReference>